<name>A0A2Z5R192_9MICC</name>
<proteinExistence type="predicted"/>
<dbReference type="EMBL" id="AP017895">
    <property type="protein sequence ID" value="BAV88442.1"/>
    <property type="molecule type" value="Genomic_DNA"/>
</dbReference>
<keyword evidence="2" id="KW-1185">Reference proteome</keyword>
<sequence length="61" mass="6385">MHLLNEGVPSPTTSRMRALSSAALMAWSMSVLMRGLLTRGAGVGRGVFGGTGRSMIDGFMV</sequence>
<gene>
    <name evidence="1" type="ORF">RA11412_2143</name>
</gene>
<evidence type="ECO:0000313" key="1">
    <source>
        <dbReference type="EMBL" id="BAV88442.1"/>
    </source>
</evidence>
<evidence type="ECO:0000313" key="2">
    <source>
        <dbReference type="Proteomes" id="UP000250241"/>
    </source>
</evidence>
<reference evidence="1 2" key="1">
    <citation type="submission" date="2016-10" db="EMBL/GenBank/DDBJ databases">
        <title>Genome sequence of Rothia aeria strain JCM11412.</title>
        <authorList>
            <person name="Nambu T."/>
        </authorList>
    </citation>
    <scope>NUCLEOTIDE SEQUENCE [LARGE SCALE GENOMIC DNA]</scope>
    <source>
        <strain evidence="1 2">JCM 11412</strain>
    </source>
</reference>
<dbReference type="AlphaFoldDB" id="A0A2Z5R192"/>
<protein>
    <submittedName>
        <fullName evidence="1">Uncharacterized protein</fullName>
    </submittedName>
</protein>
<organism evidence="1 2">
    <name type="scientific">Rothia aeria</name>
    <dbReference type="NCBI Taxonomy" id="172042"/>
    <lineage>
        <taxon>Bacteria</taxon>
        <taxon>Bacillati</taxon>
        <taxon>Actinomycetota</taxon>
        <taxon>Actinomycetes</taxon>
        <taxon>Micrococcales</taxon>
        <taxon>Micrococcaceae</taxon>
        <taxon>Rothia</taxon>
    </lineage>
</organism>
<accession>A0A2Z5R192</accession>
<dbReference type="KEGG" id="raj:RA11412_2143"/>
<dbReference type="Proteomes" id="UP000250241">
    <property type="component" value="Chromosome"/>
</dbReference>